<dbReference type="FunFam" id="4.10.1040.10:FF:000001">
    <property type="entry name" value="doublesex- and mab-3-related transcription factor 1"/>
    <property type="match status" value="1"/>
</dbReference>
<evidence type="ECO:0000256" key="4">
    <source>
        <dbReference type="ARBA" id="ARBA00023125"/>
    </source>
</evidence>
<evidence type="ECO:0000313" key="9">
    <source>
        <dbReference type="Proteomes" id="UP000515156"/>
    </source>
</evidence>
<dbReference type="GO" id="GO:0005634">
    <property type="term" value="C:nucleus"/>
    <property type="evidence" value="ECO:0007669"/>
    <property type="project" value="UniProtKB-SubCell"/>
</dbReference>
<feature type="region of interest" description="Disordered" evidence="7">
    <location>
        <begin position="65"/>
        <end position="89"/>
    </location>
</feature>
<dbReference type="GeneID" id="115459500"/>
<evidence type="ECO:0000256" key="5">
    <source>
        <dbReference type="ARBA" id="ARBA00023242"/>
    </source>
</evidence>
<keyword evidence="5 6" id="KW-0539">Nucleus</keyword>
<feature type="DNA-binding region" description="DM" evidence="6">
    <location>
        <begin position="22"/>
        <end position="69"/>
    </location>
</feature>
<dbReference type="GO" id="GO:0046872">
    <property type="term" value="F:metal ion binding"/>
    <property type="evidence" value="ECO:0007669"/>
    <property type="project" value="UniProtKB-KW"/>
</dbReference>
<dbReference type="InterPro" id="IPR001275">
    <property type="entry name" value="DM_DNA-bd"/>
</dbReference>
<dbReference type="RefSeq" id="XP_030045165.1">
    <property type="nucleotide sequence ID" value="XM_030189305.1"/>
</dbReference>
<evidence type="ECO:0000313" key="10">
    <source>
        <dbReference type="RefSeq" id="XP_030045165.1"/>
    </source>
</evidence>
<dbReference type="Pfam" id="PF00751">
    <property type="entry name" value="DM"/>
    <property type="match status" value="1"/>
</dbReference>
<dbReference type="AlphaFoldDB" id="A0A6P7X3N9"/>
<evidence type="ECO:0000256" key="2">
    <source>
        <dbReference type="ARBA" id="ARBA00022723"/>
    </source>
</evidence>
<dbReference type="KEGG" id="muo:115459500"/>
<feature type="domain" description="DM" evidence="8">
    <location>
        <begin position="22"/>
        <end position="69"/>
    </location>
</feature>
<evidence type="ECO:0000256" key="1">
    <source>
        <dbReference type="ARBA" id="ARBA00006834"/>
    </source>
</evidence>
<gene>
    <name evidence="10" type="primary">LOC115459500</name>
</gene>
<keyword evidence="3 6" id="KW-0862">Zinc</keyword>
<dbReference type="PANTHER" id="PTHR12322:SF66">
    <property type="entry name" value="DOUBLESEX- AND MAB-3-RELATED TRANSCRIPTION FACTOR B1"/>
    <property type="match status" value="1"/>
</dbReference>
<dbReference type="GO" id="GO:0000978">
    <property type="term" value="F:RNA polymerase II cis-regulatory region sequence-specific DNA binding"/>
    <property type="evidence" value="ECO:0007669"/>
    <property type="project" value="TreeGrafter"/>
</dbReference>
<dbReference type="Gene3D" id="4.10.1040.10">
    <property type="entry name" value="DM DNA-binding domain"/>
    <property type="match status" value="1"/>
</dbReference>
<proteinExistence type="inferred from homology"/>
<sequence>MERAPTIEAAKNGEKMLRTPKCSRCRNHGFVVPVKGHAGKCRWKQCRCDKCNLISERQKIMAAQKALKKQLQEEQEQRPPSRCQAGGVGVSPPGESEEPCCAPPPPVTVARPVPLNAAAVVVAESARASSSLLCGSAPGLAPSMPCAQQEGSAGVVRECCAARCGQGGLISYRKVLQAASHPFPELGHSVLPQECIINPDYLEREPPKVYPAYSSMYHYQPFPVSFAVSQQTYRGPATSSGIVFHRSGRPLHSNQGALHDASGDFRQSYCPPLPQFIPSSFLRGIPCIPPPIPLNVGVLAETTKEVPASATESQDLGVMCERSQPPSQEQTN</sequence>
<reference evidence="10" key="1">
    <citation type="submission" date="2025-08" db="UniProtKB">
        <authorList>
            <consortium name="RefSeq"/>
        </authorList>
    </citation>
    <scope>IDENTIFICATION</scope>
</reference>
<dbReference type="SUPFAM" id="SSF82927">
    <property type="entry name" value="Cysteine-rich DNA binding domain, (DM domain)"/>
    <property type="match status" value="1"/>
</dbReference>
<organism evidence="9 10">
    <name type="scientific">Microcaecilia unicolor</name>
    <dbReference type="NCBI Taxonomy" id="1415580"/>
    <lineage>
        <taxon>Eukaryota</taxon>
        <taxon>Metazoa</taxon>
        <taxon>Chordata</taxon>
        <taxon>Craniata</taxon>
        <taxon>Vertebrata</taxon>
        <taxon>Euteleostomi</taxon>
        <taxon>Amphibia</taxon>
        <taxon>Gymnophiona</taxon>
        <taxon>Siphonopidae</taxon>
        <taxon>Microcaecilia</taxon>
    </lineage>
</organism>
<dbReference type="FunCoup" id="A0A6P7X3N9">
    <property type="interactions" value="161"/>
</dbReference>
<dbReference type="GO" id="GO:0000981">
    <property type="term" value="F:DNA-binding transcription factor activity, RNA polymerase II-specific"/>
    <property type="evidence" value="ECO:0007669"/>
    <property type="project" value="TreeGrafter"/>
</dbReference>
<keyword evidence="2 6" id="KW-0479">Metal-binding</keyword>
<dbReference type="PROSITE" id="PS40000">
    <property type="entry name" value="DM_1"/>
    <property type="match status" value="1"/>
</dbReference>
<comment type="similarity">
    <text evidence="1">Belongs to the DMRT family.</text>
</comment>
<dbReference type="Proteomes" id="UP000515156">
    <property type="component" value="Unplaced"/>
</dbReference>
<dbReference type="GO" id="GO:0007281">
    <property type="term" value="P:germ cell development"/>
    <property type="evidence" value="ECO:0007669"/>
    <property type="project" value="TreeGrafter"/>
</dbReference>
<dbReference type="SMART" id="SM00301">
    <property type="entry name" value="DM"/>
    <property type="match status" value="1"/>
</dbReference>
<evidence type="ECO:0000256" key="6">
    <source>
        <dbReference type="PROSITE-ProRule" id="PRU00070"/>
    </source>
</evidence>
<dbReference type="PROSITE" id="PS50809">
    <property type="entry name" value="DM_2"/>
    <property type="match status" value="1"/>
</dbReference>
<feature type="compositionally biased region" description="Basic and acidic residues" evidence="7">
    <location>
        <begin position="70"/>
        <end position="79"/>
    </location>
</feature>
<name>A0A6P7X3N9_9AMPH</name>
<keyword evidence="9" id="KW-1185">Reference proteome</keyword>
<dbReference type="InterPro" id="IPR026607">
    <property type="entry name" value="DMRT"/>
</dbReference>
<protein>
    <submittedName>
        <fullName evidence="10">Doublesex- and mab-3-related transcription factor B1-like</fullName>
    </submittedName>
</protein>
<dbReference type="InterPro" id="IPR036407">
    <property type="entry name" value="DM_DNA-bd_sf"/>
</dbReference>
<dbReference type="PANTHER" id="PTHR12322">
    <property type="entry name" value="DOUBLESEX AND MAB-3 RELATED TRANSCRIPTION FACTOR DMRT"/>
    <property type="match status" value="1"/>
</dbReference>
<accession>A0A6P7X3N9</accession>
<evidence type="ECO:0000259" key="8">
    <source>
        <dbReference type="PROSITE" id="PS50809"/>
    </source>
</evidence>
<dbReference type="InParanoid" id="A0A6P7X3N9"/>
<keyword evidence="4 6" id="KW-0238">DNA-binding</keyword>
<evidence type="ECO:0000256" key="7">
    <source>
        <dbReference type="SAM" id="MobiDB-lite"/>
    </source>
</evidence>
<comment type="subcellular location">
    <subcellularLocation>
        <location evidence="6">Nucleus</location>
    </subcellularLocation>
</comment>
<evidence type="ECO:0000256" key="3">
    <source>
        <dbReference type="ARBA" id="ARBA00022833"/>
    </source>
</evidence>
<feature type="region of interest" description="Disordered" evidence="7">
    <location>
        <begin position="307"/>
        <end position="332"/>
    </location>
</feature>
<dbReference type="OrthoDB" id="6162476at2759"/>
<dbReference type="GO" id="GO:0007548">
    <property type="term" value="P:sex differentiation"/>
    <property type="evidence" value="ECO:0007669"/>
    <property type="project" value="TreeGrafter"/>
</dbReference>